<dbReference type="STRING" id="4572.M7ZI51"/>
<dbReference type="Gene3D" id="1.25.40.20">
    <property type="entry name" value="Ankyrin repeat-containing domain"/>
    <property type="match status" value="1"/>
</dbReference>
<dbReference type="Gene3D" id="1.25.40.10">
    <property type="entry name" value="Tetratricopeptide repeat domain"/>
    <property type="match status" value="1"/>
</dbReference>
<dbReference type="eggNOG" id="KOG0504">
    <property type="taxonomic scope" value="Eukaryota"/>
</dbReference>
<dbReference type="InterPro" id="IPR002110">
    <property type="entry name" value="Ankyrin_rpt"/>
</dbReference>
<dbReference type="InterPro" id="IPR036770">
    <property type="entry name" value="Ankyrin_rpt-contain_sf"/>
</dbReference>
<accession>M7ZI51</accession>
<reference evidence="1" key="1">
    <citation type="journal article" date="2013" name="Nature">
        <title>Draft genome of the wheat A-genome progenitor Triticum urartu.</title>
        <authorList>
            <person name="Ling H.Q."/>
            <person name="Zhao S."/>
            <person name="Liu D."/>
            <person name="Wang J."/>
            <person name="Sun H."/>
            <person name="Zhang C."/>
            <person name="Fan H."/>
            <person name="Li D."/>
            <person name="Dong L."/>
            <person name="Tao Y."/>
            <person name="Gao C."/>
            <person name="Wu H."/>
            <person name="Li Y."/>
            <person name="Cui Y."/>
            <person name="Guo X."/>
            <person name="Zheng S."/>
            <person name="Wang B."/>
            <person name="Yu K."/>
            <person name="Liang Q."/>
            <person name="Yang W."/>
            <person name="Lou X."/>
            <person name="Chen J."/>
            <person name="Feng M."/>
            <person name="Jian J."/>
            <person name="Zhang X."/>
            <person name="Luo G."/>
            <person name="Jiang Y."/>
            <person name="Liu J."/>
            <person name="Wang Z."/>
            <person name="Sha Y."/>
            <person name="Zhang B."/>
            <person name="Wu H."/>
            <person name="Tang D."/>
            <person name="Shen Q."/>
            <person name="Xue P."/>
            <person name="Zou S."/>
            <person name="Wang X."/>
            <person name="Liu X."/>
            <person name="Wang F."/>
            <person name="Yang Y."/>
            <person name="An X."/>
            <person name="Dong Z."/>
            <person name="Zhang K."/>
            <person name="Zhang X."/>
            <person name="Luo M.C."/>
            <person name="Dvorak J."/>
            <person name="Tong Y."/>
            <person name="Wang J."/>
            <person name="Yang H."/>
            <person name="Li Z."/>
            <person name="Wang D."/>
            <person name="Zhang A."/>
            <person name="Wang J."/>
        </authorList>
    </citation>
    <scope>NUCLEOTIDE SEQUENCE</scope>
</reference>
<name>M7ZI51_TRIUA</name>
<organism evidence="1">
    <name type="scientific">Triticum urartu</name>
    <name type="common">Red wild einkorn</name>
    <name type="synonym">Crithodium urartu</name>
    <dbReference type="NCBI Taxonomy" id="4572"/>
    <lineage>
        <taxon>Eukaryota</taxon>
        <taxon>Viridiplantae</taxon>
        <taxon>Streptophyta</taxon>
        <taxon>Embryophyta</taxon>
        <taxon>Tracheophyta</taxon>
        <taxon>Spermatophyta</taxon>
        <taxon>Magnoliopsida</taxon>
        <taxon>Liliopsida</taxon>
        <taxon>Poales</taxon>
        <taxon>Poaceae</taxon>
        <taxon>BOP clade</taxon>
        <taxon>Pooideae</taxon>
        <taxon>Triticodae</taxon>
        <taxon>Triticeae</taxon>
        <taxon>Triticinae</taxon>
        <taxon>Triticum</taxon>
    </lineage>
</organism>
<dbReference type="PROSITE" id="PS50297">
    <property type="entry name" value="ANK_REP_REGION"/>
    <property type="match status" value="4"/>
</dbReference>
<dbReference type="InterPro" id="IPR051616">
    <property type="entry name" value="Cul2-RING_E3_ligase_SR"/>
</dbReference>
<dbReference type="eggNOG" id="KOG0548">
    <property type="taxonomic scope" value="Eukaryota"/>
</dbReference>
<dbReference type="Pfam" id="PF12796">
    <property type="entry name" value="Ank_2"/>
    <property type="match status" value="2"/>
</dbReference>
<dbReference type="AlphaFoldDB" id="M7ZI51"/>
<dbReference type="SUPFAM" id="SSF48403">
    <property type="entry name" value="Ankyrin repeat"/>
    <property type="match status" value="1"/>
</dbReference>
<dbReference type="InterPro" id="IPR011990">
    <property type="entry name" value="TPR-like_helical_dom_sf"/>
</dbReference>
<proteinExistence type="predicted"/>
<dbReference type="PROSITE" id="PS50088">
    <property type="entry name" value="ANK_REPEAT"/>
    <property type="match status" value="5"/>
</dbReference>
<dbReference type="InterPro" id="IPR019734">
    <property type="entry name" value="TPR_rpt"/>
</dbReference>
<dbReference type="EMBL" id="KD076555">
    <property type="protein sequence ID" value="EMS62898.1"/>
    <property type="molecule type" value="Genomic_DNA"/>
</dbReference>
<dbReference type="PANTHER" id="PTHR46224:SF21">
    <property type="match status" value="1"/>
</dbReference>
<dbReference type="PROSITE" id="PS50005">
    <property type="entry name" value="TPR"/>
    <property type="match status" value="1"/>
</dbReference>
<dbReference type="PANTHER" id="PTHR46224">
    <property type="entry name" value="ANKYRIN REPEAT FAMILY PROTEIN"/>
    <property type="match status" value="1"/>
</dbReference>
<dbReference type="SUPFAM" id="SSF48452">
    <property type="entry name" value="TPR-like"/>
    <property type="match status" value="1"/>
</dbReference>
<dbReference type="SMART" id="SM00248">
    <property type="entry name" value="ANK"/>
    <property type="match status" value="5"/>
</dbReference>
<sequence>MTRDSGSVSIPHTRLKKEFICKYGKGGLAASVSNHFAVLHFIQLLSSMHDPLRVERGHARALDKGRGRLRETVEAVTVEGGDEALEGVGALHLAAARGNLEMCAYLVEELRVDVNAVDNGGRTPLIHAMYGERVGTFKYLLDHGANPDRVDPNGFAPLHSAAGSGYCEMVKLLLARGACTDPVTCCGTPLHIAATEGQDCAMKILLGHNADYNKMINGMTPLYFAINVSSVKCAKLLIQAGGVANGDFILTALADAPRNGSAECLNCLLGFAGEWRARNDKLVSLVSYLDMEYLGAVKEEPVDRKKVAELKSQGSKAVARKDFLSAAEAYSMALELDPDDATLFSNRSLCWLHIGKGGKPLLSLLDAYECKKRRPDWSKAFYRESKALALLKDYKGACDALLNVLKMDPGNAEIEDGLRTSRGLSLHRPPCSSSRTPCCFVAVNAGEDAPLLTAMTDAADSCCSTDECCIAITGDFNACCTEAPVFCGSIHGGESGRLETKKEERVLGEMRNRWLTHAGLQGDKDFRDFEKYSQHSALIAFATSIALTVHEMCRKAMESLKVSQSTKAK</sequence>
<dbReference type="SMART" id="SM00028">
    <property type="entry name" value="TPR"/>
    <property type="match status" value="2"/>
</dbReference>
<evidence type="ECO:0000313" key="1">
    <source>
        <dbReference type="EMBL" id="EMS62898.1"/>
    </source>
</evidence>
<dbReference type="OMA" id="MCRKAME"/>
<protein>
    <submittedName>
        <fullName evidence="1">Ankyrin repeat and SOCS box protein 5</fullName>
    </submittedName>
</protein>
<gene>
    <name evidence="1" type="ORF">TRIUR3_05596</name>
</gene>